<dbReference type="InterPro" id="IPR012337">
    <property type="entry name" value="RNaseH-like_sf"/>
</dbReference>
<dbReference type="InterPro" id="IPR001878">
    <property type="entry name" value="Znf_CCHC"/>
</dbReference>
<evidence type="ECO:0000256" key="10">
    <source>
        <dbReference type="SAM" id="Coils"/>
    </source>
</evidence>
<evidence type="ECO:0000259" key="13">
    <source>
        <dbReference type="PROSITE" id="PS50878"/>
    </source>
</evidence>
<accession>A0AAD8VK41</accession>
<dbReference type="PROSITE" id="PS50878">
    <property type="entry name" value="RT_POL"/>
    <property type="match status" value="1"/>
</dbReference>
<feature type="domain" description="Integrase catalytic" evidence="14">
    <location>
        <begin position="2572"/>
        <end position="2730"/>
    </location>
</feature>
<keyword evidence="2" id="KW-0808">Transferase</keyword>
<dbReference type="PROSITE" id="PS50158">
    <property type="entry name" value="ZF_CCHC"/>
    <property type="match status" value="1"/>
</dbReference>
<comment type="caution">
    <text evidence="15">The sequence shown here is derived from an EMBL/GenBank/DDBJ whole genome shotgun (WGS) entry which is preliminary data.</text>
</comment>
<dbReference type="Pfam" id="PF14223">
    <property type="entry name" value="Retrotran_gag_2"/>
    <property type="match status" value="1"/>
</dbReference>
<dbReference type="CDD" id="cd09274">
    <property type="entry name" value="RNase_HI_RT_Ty3"/>
    <property type="match status" value="1"/>
</dbReference>
<dbReference type="GO" id="GO:0008270">
    <property type="term" value="F:zinc ion binding"/>
    <property type="evidence" value="ECO:0007669"/>
    <property type="project" value="UniProtKB-KW"/>
</dbReference>
<evidence type="ECO:0000256" key="4">
    <source>
        <dbReference type="ARBA" id="ARBA00022722"/>
    </source>
</evidence>
<feature type="coiled-coil region" evidence="10">
    <location>
        <begin position="2768"/>
        <end position="2802"/>
    </location>
</feature>
<dbReference type="Pfam" id="PF25597">
    <property type="entry name" value="SH3_retrovirus"/>
    <property type="match status" value="1"/>
</dbReference>
<evidence type="ECO:0000256" key="11">
    <source>
        <dbReference type="SAM" id="MobiDB-lite"/>
    </source>
</evidence>
<evidence type="ECO:0000313" key="15">
    <source>
        <dbReference type="EMBL" id="KAK1609544.1"/>
    </source>
</evidence>
<keyword evidence="5" id="KW-0064">Aspartyl protease</keyword>
<evidence type="ECO:0000313" key="16">
    <source>
        <dbReference type="Proteomes" id="UP001231189"/>
    </source>
</evidence>
<feature type="domain" description="CCHC-type" evidence="12">
    <location>
        <begin position="314"/>
        <end position="329"/>
    </location>
</feature>
<feature type="region of interest" description="Disordered" evidence="11">
    <location>
        <begin position="276"/>
        <end position="310"/>
    </location>
</feature>
<gene>
    <name evidence="15" type="ORF">QYE76_033217</name>
</gene>
<feature type="region of interest" description="Disordered" evidence="11">
    <location>
        <begin position="807"/>
        <end position="850"/>
    </location>
</feature>
<dbReference type="FunFam" id="3.30.420.10:FF:000032">
    <property type="entry name" value="Retrovirus-related Pol polyprotein from transposon 297-like Protein"/>
    <property type="match status" value="1"/>
</dbReference>
<dbReference type="PANTHER" id="PTHR37984:SF5">
    <property type="entry name" value="PROTEIN NYNRIN-LIKE"/>
    <property type="match status" value="1"/>
</dbReference>
<dbReference type="InterPro" id="IPR041588">
    <property type="entry name" value="Integrase_H2C2"/>
</dbReference>
<dbReference type="Gene3D" id="4.10.60.10">
    <property type="entry name" value="Zinc finger, CCHC-type"/>
    <property type="match status" value="1"/>
</dbReference>
<evidence type="ECO:0000259" key="14">
    <source>
        <dbReference type="PROSITE" id="PS50994"/>
    </source>
</evidence>
<dbReference type="Gene3D" id="2.40.70.10">
    <property type="entry name" value="Acid Proteases"/>
    <property type="match status" value="1"/>
</dbReference>
<evidence type="ECO:0000259" key="12">
    <source>
        <dbReference type="PROSITE" id="PS50158"/>
    </source>
</evidence>
<dbReference type="InterPro" id="IPR050951">
    <property type="entry name" value="Retrovirus_Pol_polyprotein"/>
</dbReference>
<dbReference type="GO" id="GO:0004519">
    <property type="term" value="F:endonuclease activity"/>
    <property type="evidence" value="ECO:0007669"/>
    <property type="project" value="UniProtKB-KW"/>
</dbReference>
<evidence type="ECO:0000256" key="9">
    <source>
        <dbReference type="PROSITE-ProRule" id="PRU00047"/>
    </source>
</evidence>
<dbReference type="FunFam" id="3.10.20.370:FF:000001">
    <property type="entry name" value="Retrovirus-related Pol polyprotein from transposon 17.6-like protein"/>
    <property type="match status" value="1"/>
</dbReference>
<keyword evidence="8" id="KW-0695">RNA-directed DNA polymerase</keyword>
<keyword evidence="9" id="KW-0862">Zinc</keyword>
<dbReference type="EMBL" id="JAUUTY010000007">
    <property type="protein sequence ID" value="KAK1609544.1"/>
    <property type="molecule type" value="Genomic_DNA"/>
</dbReference>
<dbReference type="InterPro" id="IPR054722">
    <property type="entry name" value="PolX-like_BBD"/>
</dbReference>
<dbReference type="SMART" id="SM00343">
    <property type="entry name" value="ZnF_C2HC"/>
    <property type="match status" value="1"/>
</dbReference>
<dbReference type="InterPro" id="IPR005162">
    <property type="entry name" value="Retrotrans_gag_dom"/>
</dbReference>
<dbReference type="InterPro" id="IPR036875">
    <property type="entry name" value="Znf_CCHC_sf"/>
</dbReference>
<dbReference type="SUPFAM" id="SSF57756">
    <property type="entry name" value="Retrovirus zinc finger-like domains"/>
    <property type="match status" value="1"/>
</dbReference>
<dbReference type="CDD" id="cd01647">
    <property type="entry name" value="RT_LTR"/>
    <property type="match status" value="1"/>
</dbReference>
<evidence type="ECO:0000256" key="5">
    <source>
        <dbReference type="ARBA" id="ARBA00022750"/>
    </source>
</evidence>
<keyword evidence="10" id="KW-0175">Coiled coil</keyword>
<keyword evidence="9" id="KW-0479">Metal-binding</keyword>
<feature type="compositionally biased region" description="Basic residues" evidence="11">
    <location>
        <begin position="282"/>
        <end position="295"/>
    </location>
</feature>
<dbReference type="InterPro" id="IPR013103">
    <property type="entry name" value="RVT_2"/>
</dbReference>
<protein>
    <recommendedName>
        <fullName evidence="1">RNA-directed DNA polymerase</fullName>
        <ecNumber evidence="1">2.7.7.49</ecNumber>
    </recommendedName>
</protein>
<dbReference type="GO" id="GO:0015074">
    <property type="term" value="P:DNA integration"/>
    <property type="evidence" value="ECO:0007669"/>
    <property type="project" value="InterPro"/>
</dbReference>
<evidence type="ECO:0000256" key="2">
    <source>
        <dbReference type="ARBA" id="ARBA00022679"/>
    </source>
</evidence>
<keyword evidence="6" id="KW-0255">Endonuclease</keyword>
<dbReference type="Pfam" id="PF13976">
    <property type="entry name" value="gag_pre-integrs"/>
    <property type="match status" value="1"/>
</dbReference>
<dbReference type="InterPro" id="IPR000477">
    <property type="entry name" value="RT_dom"/>
</dbReference>
<feature type="region of interest" description="Disordered" evidence="11">
    <location>
        <begin position="31"/>
        <end position="64"/>
    </location>
</feature>
<keyword evidence="9" id="KW-0863">Zinc-finger</keyword>
<keyword evidence="5" id="KW-0645">Protease</keyword>
<organism evidence="15 16">
    <name type="scientific">Lolium multiflorum</name>
    <name type="common">Italian ryegrass</name>
    <name type="synonym">Lolium perenne subsp. multiflorum</name>
    <dbReference type="NCBI Taxonomy" id="4521"/>
    <lineage>
        <taxon>Eukaryota</taxon>
        <taxon>Viridiplantae</taxon>
        <taxon>Streptophyta</taxon>
        <taxon>Embryophyta</taxon>
        <taxon>Tracheophyta</taxon>
        <taxon>Spermatophyta</taxon>
        <taxon>Magnoliopsida</taxon>
        <taxon>Liliopsida</taxon>
        <taxon>Poales</taxon>
        <taxon>Poaceae</taxon>
        <taxon>BOP clade</taxon>
        <taxon>Pooideae</taxon>
        <taxon>Poodae</taxon>
        <taxon>Poeae</taxon>
        <taxon>Poeae Chloroplast Group 2 (Poeae type)</taxon>
        <taxon>Loliodinae</taxon>
        <taxon>Loliinae</taxon>
        <taxon>Lolium</taxon>
    </lineage>
</organism>
<dbReference type="Pfam" id="PF17917">
    <property type="entry name" value="RT_RNaseH"/>
    <property type="match status" value="1"/>
</dbReference>
<evidence type="ECO:0000256" key="3">
    <source>
        <dbReference type="ARBA" id="ARBA00022695"/>
    </source>
</evidence>
<evidence type="ECO:0000256" key="6">
    <source>
        <dbReference type="ARBA" id="ARBA00022759"/>
    </source>
</evidence>
<sequence length="2856" mass="324457">MGLAARLCKVFRIVALGTGGFATEALSRRRVNAGGHTRGPGDRSARPGLGPRRPPPWLPRGPTSLDMASPINFNQFLEKEKLKSNGSNFTDWFRHVRIFLNGGNLQYVLDAPLGDPPAETETDEVKNVYATRKTRYSQVQCAILCSLEADLQKRFEHHDPHELINELKTIFETHAAVECYEASKHFFSCMMEEGSSVSEHMLAMTGHAKKLSDLGIVIPNRLGINRVLQSLPPSYKNFVMNYNMQNMNKELPELFAMLKSAEIEIKKEHQVLMVNKTTSFKKQGKSKGKNKKSGKKAATPPVKPKSGPKPDAECYYCKEKGHWKRNCSKYLADLKSGLVKKKKEGISDIHVIDVYLTGSRTSTWVFDTGSVAHICNSKQELKNKRRLLKDEVTMRVGNGSKVDVIAVGTLPLHLPSGLVLSLNNCYFVPALSMNIISGSCLMQDGYSFKSENNGCSIFMNNIFYGRAPEKNGLFLLDLDSSDTHIHNIDAKRIKLNDNSTYMWHCRLGHIGVKRMKKLHTDGLLESLDFESLDRCEACLMGKMTKTPFSGMMERATDLLEIIHTDVCGPMSVASRGGYRYVLTFTDDLSRYGYIYLMKHKSETFEKFKEFQSEVENQRNKKIKFLRSDRGGEYLSYEFGMHLKKCGILSQLTPPGTPQRNGVSERRNRTLLDMVHSMMSLTDLPLSFWSYALETAAFTLNRAPSKSVETTPYELWFNKKPKLSFLKVWGCEAYVKRLQPDKLEPKAEKCVFIGYPKETIGYTFYHKSEGKIFVAKNGTFLEKEFLTKEVTGRKVELDEIEESLLVDQSSAVPEDVPVPPTPATEEANDNDHETSNEIATEPRRSTRERATPDWYDPCLNVMIVDNNDEDPATYEEAMMSPDSNKWQEAMKSEMGSMYDNKVWTLVDLPDSRKAVENKWIFKRKTDADGNITVYKARLVAKGFRQIQGVDYDETFSPVAKLKSVRILLAIAAFFDYEIWQMDVKTAFLNGDIEEELYMVQPKGFVDPKNADKVCKLQRSIYGLKQASRSWNRRFDKVIKDFGFIQCHGEACIYKKVSGSSVAFLILYVDDILLIGNDIELLSSVKGYLNNSFSMKDLGEASYILGIKIYRDRSRRLIGLSQSTYLDKILKKFRMDESKKGFLPMLPGKVLSKTQGPATAEERERMSQIPYASAVGSIMYAMLCTRPDIAHAVSLTSRYQSDPGMEHWTAVKNILKYLKRTKDMFLCYGGDQELVVTSYTDASWNTDPDDSKSQSGYVFILNGAAVSWASSKQCTVAKSSTESEYIAASEASSEAVWMKRFIVELGVVPSALDPLVIYCDNMGAIANAQEPRSHKRLKHIKLRYHSIREYIEDGEVKICKVHTDLNVADPLTKALPRAKHDQHQNAMGVREDLTKGYSRLCGAENTREKRALRRAGIRRGNSLPEGEIDAIAIVIERDIISTIIIIISTIYTAITTAAPRHRCISMNEVRKKLFTISLSGKAAHWYKLLKNGDSIDWEDIVPLFYSKFYPPSEIHKDRNRIYNFWPHDGESIAQAWGRLKSLMLKCPIHELPGNVIIDNFYARLSFQDKTLLDTSCSGSFTRNKEEFKRDLLDRIQENTEGWENDKDRESGIIYDYKCIEAFMDTDKFRNMSATYGLDSQVVANLYKAFASHYELPKKNFDKYHEPYKDKVDSSVNKCVVIETVDNVIPEAYIEKTPFPAKMKEYSVISSAVNKSEKKPKEPEEQIKIEPVVAIVKDLVTENVEDGHIIFCEDASNIVSHPNKPKQVSVPMLSVRIGDHCYYGLCDIGASVSAIPYELYTEIMHEIGSCELEDIDVVIHLANRETISPIGIVRDVEVLCGKIKYPADFLVLGSAASDHCPIIFGRPFLNTCGAIIDCKKEKILTRFAGEPYEFNFSKFTKTPYKADLPSNDFKMEQCASIVLVPNNPLQQHLENSESEAFRKERDELEEIFLRQPILKHDLPVEDLGTTPPPKEDPVFDLKPLPDNLKYAHIDDKKIYPVIISSKLSEIEEERLLEILKKHRGAIGYTLDDLKGISPSICQHAINMEEDAKPVVEHQRRLIPKMKEVVRNEVLKLLEAGIIYPIADSRWVSPVHCVPKKGGMTVVPNDNDELIPQRIVVGYRMCIDFRKVNKVTKKDHYPLPFIDQMLERLSKNTHFCFLDGYSGFSQIAVKAKDQEKTTFTCPYGTYAYRRMPFGLCNAPATFQRCMSAIFHGFCESIVEVFMDDFSVYGNSFDNCLRNLDKVLQRCEETNLVLNWEKCHFMVNEGIVLGHKISERGIEVDRAKVEAIEKMPYPRDVKGIRSVLGHAGFYRRFIKDFSKISKPLTNLLQKDVPFVFDDDCKEAFETLKKALTTAPVVEPPDWNLPFEIMCDASDFAVGAVLGQRVDKKLNVIHYASKTLDAAQRNYATTEKELLAVVFACDKFRPYIVDSKVTIHTDHAAIRYLMTKKDAKPRLIRWVLLLQEFDLHIIDRKGADNPVADNLSRLENIAYDPVPVNDSFPNEQLAVIKILNKCHGSVYGGHHAGDRTAQKVLQSGFYWPTLFKDARKFILSCDECQRVGNISRRNEMPMNYTLVIEPFDCWGFDFMGPFPSSDGNTHILVAVDYVTKWVEAIPTKSADGETSIKMLVDIIFPRFGVPRYIMTDGGSHFIHGGFRKTLAKYGINHRIASAYHPQTSGQVELSNREIKAILGKTVNKSRKNWASKLKEALWAYRTAYKNPMGMSPYKMGNYSRSGKDHMLLRRCIVQEQLKLALSKGALPPALDLDSFPCVEEAIRVADEFCDQYRALKREVEILQEENQRLRRMLEYYSIPSTRPSPPHSGNNKSLQILVQNCKIEKLKLKEILMKREKNPSPSSPKE</sequence>
<dbReference type="GO" id="GO:0003964">
    <property type="term" value="F:RNA-directed DNA polymerase activity"/>
    <property type="evidence" value="ECO:0007669"/>
    <property type="project" value="UniProtKB-KW"/>
</dbReference>
<evidence type="ECO:0000256" key="8">
    <source>
        <dbReference type="ARBA" id="ARBA00022918"/>
    </source>
</evidence>
<dbReference type="CDD" id="cd00303">
    <property type="entry name" value="retropepsin_like"/>
    <property type="match status" value="1"/>
</dbReference>
<dbReference type="Proteomes" id="UP001231189">
    <property type="component" value="Unassembled WGS sequence"/>
</dbReference>
<dbReference type="EC" id="2.7.7.49" evidence="1"/>
<keyword evidence="7" id="KW-0378">Hydrolase</keyword>
<reference evidence="15" key="1">
    <citation type="submission" date="2023-07" db="EMBL/GenBank/DDBJ databases">
        <title>A chromosome-level genome assembly of Lolium multiflorum.</title>
        <authorList>
            <person name="Chen Y."/>
            <person name="Copetti D."/>
            <person name="Kolliker R."/>
            <person name="Studer B."/>
        </authorList>
    </citation>
    <scope>NUCLEOTIDE SEQUENCE</scope>
    <source>
        <strain evidence="15">02402/16</strain>
        <tissue evidence="15">Leaf</tissue>
    </source>
</reference>
<dbReference type="SUPFAM" id="SSF53098">
    <property type="entry name" value="Ribonuclease H-like"/>
    <property type="match status" value="2"/>
</dbReference>
<dbReference type="InterPro" id="IPR041373">
    <property type="entry name" value="RT_RNaseH"/>
</dbReference>
<keyword evidence="4" id="KW-0540">Nuclease</keyword>
<dbReference type="Pfam" id="PF00665">
    <property type="entry name" value="rve"/>
    <property type="match status" value="2"/>
</dbReference>
<dbReference type="PANTHER" id="PTHR37984">
    <property type="entry name" value="PROTEIN CBG26694"/>
    <property type="match status" value="1"/>
</dbReference>
<dbReference type="Gene3D" id="3.10.10.10">
    <property type="entry name" value="HIV Type 1 Reverse Transcriptase, subunit A, domain 1"/>
    <property type="match status" value="1"/>
</dbReference>
<dbReference type="InterPro" id="IPR043502">
    <property type="entry name" value="DNA/RNA_pol_sf"/>
</dbReference>
<dbReference type="CDD" id="cd09272">
    <property type="entry name" value="RNase_HI_RT_Ty1"/>
    <property type="match status" value="1"/>
</dbReference>
<dbReference type="FunFam" id="3.30.70.270:FF:000026">
    <property type="entry name" value="Transposon Ty3-G Gag-Pol polyprotein"/>
    <property type="match status" value="1"/>
</dbReference>
<dbReference type="Pfam" id="PF07727">
    <property type="entry name" value="RVT_2"/>
    <property type="match status" value="1"/>
</dbReference>
<dbReference type="Gene3D" id="3.30.420.10">
    <property type="entry name" value="Ribonuclease H-like superfamily/Ribonuclease H"/>
    <property type="match status" value="2"/>
</dbReference>
<feature type="domain" description="Reverse transcriptase" evidence="13">
    <location>
        <begin position="2075"/>
        <end position="2279"/>
    </location>
</feature>
<dbReference type="InterPro" id="IPR036397">
    <property type="entry name" value="RNaseH_sf"/>
</dbReference>
<keyword evidence="3" id="KW-0548">Nucleotidyltransferase</keyword>
<feature type="domain" description="Integrase catalytic" evidence="14">
    <location>
        <begin position="543"/>
        <end position="719"/>
    </location>
</feature>
<dbReference type="SUPFAM" id="SSF56672">
    <property type="entry name" value="DNA/RNA polymerases"/>
    <property type="match status" value="2"/>
</dbReference>
<dbReference type="GO" id="GO:0004190">
    <property type="term" value="F:aspartic-type endopeptidase activity"/>
    <property type="evidence" value="ECO:0007669"/>
    <property type="project" value="UniProtKB-KW"/>
</dbReference>
<dbReference type="Pfam" id="PF17921">
    <property type="entry name" value="Integrase_H2C2"/>
    <property type="match status" value="1"/>
</dbReference>
<proteinExistence type="predicted"/>
<dbReference type="Pfam" id="PF00078">
    <property type="entry name" value="RVT_1"/>
    <property type="match status" value="1"/>
</dbReference>
<feature type="compositionally biased region" description="Basic and acidic residues" evidence="11">
    <location>
        <begin position="828"/>
        <end position="850"/>
    </location>
</feature>
<dbReference type="InterPro" id="IPR001584">
    <property type="entry name" value="Integrase_cat-core"/>
</dbReference>
<dbReference type="Gene3D" id="3.30.70.270">
    <property type="match status" value="2"/>
</dbReference>
<evidence type="ECO:0000256" key="7">
    <source>
        <dbReference type="ARBA" id="ARBA00022801"/>
    </source>
</evidence>
<evidence type="ECO:0000256" key="1">
    <source>
        <dbReference type="ARBA" id="ARBA00012493"/>
    </source>
</evidence>
<dbReference type="Gene3D" id="1.10.340.70">
    <property type="match status" value="1"/>
</dbReference>
<dbReference type="Pfam" id="PF03732">
    <property type="entry name" value="Retrotrans_gag"/>
    <property type="match status" value="1"/>
</dbReference>
<keyword evidence="16" id="KW-1185">Reference proteome</keyword>
<dbReference type="InterPro" id="IPR043128">
    <property type="entry name" value="Rev_trsase/Diguanyl_cyclase"/>
</dbReference>
<dbReference type="GO" id="GO:0003676">
    <property type="term" value="F:nucleic acid binding"/>
    <property type="evidence" value="ECO:0007669"/>
    <property type="project" value="InterPro"/>
</dbReference>
<dbReference type="PROSITE" id="PS50994">
    <property type="entry name" value="INTEGRASE"/>
    <property type="match status" value="2"/>
</dbReference>
<dbReference type="InterPro" id="IPR021109">
    <property type="entry name" value="Peptidase_aspartic_dom_sf"/>
</dbReference>
<name>A0AAD8VK41_LOLMU</name>
<dbReference type="Pfam" id="PF22936">
    <property type="entry name" value="Pol_BBD"/>
    <property type="match status" value="1"/>
</dbReference>
<dbReference type="InterPro" id="IPR025724">
    <property type="entry name" value="GAG-pre-integrase_dom"/>
</dbReference>
<dbReference type="InterPro" id="IPR057670">
    <property type="entry name" value="SH3_retrovirus"/>
</dbReference>